<protein>
    <submittedName>
        <fullName evidence="1">Uncharacterized protein</fullName>
    </submittedName>
</protein>
<evidence type="ECO:0000313" key="2">
    <source>
        <dbReference type="Proteomes" id="UP000660729"/>
    </source>
</evidence>
<sequence>MDLPRELRDVVYDELLIDIGAASKILCRPLSRDYGPSDKTPNDLAKSAPIPYPDGEANVTLRNVPVASCFTVSHQFSREYQESLKRNHPITMLEMIERNIALLRTPIFTDPDILRHIKHFQLELVVECYDFRMYDFQPAHIARCRCWLQMREQSRRIARNYEALVSGIGSCEIMICVRGPRMMGKESTALLESKLQDLPKMTGVKSIKVLHFPDDLTDDGKDVSHCYEPVSGPYASWTPEEKWMHHDVEAVPWRRTAEGKSVLRERPIWADERSE</sequence>
<accession>A0A8H6RVF1</accession>
<reference evidence="1" key="1">
    <citation type="submission" date="2020-04" db="EMBL/GenBank/DDBJ databases">
        <title>Draft genome resource of the tomato pathogen Pseudocercospora fuligena.</title>
        <authorList>
            <person name="Zaccaron A."/>
        </authorList>
    </citation>
    <scope>NUCLEOTIDE SEQUENCE</scope>
    <source>
        <strain evidence="1">PF001</strain>
    </source>
</reference>
<evidence type="ECO:0000313" key="1">
    <source>
        <dbReference type="EMBL" id="KAF7198600.1"/>
    </source>
</evidence>
<gene>
    <name evidence="1" type="ORF">HII31_00339</name>
</gene>
<comment type="caution">
    <text evidence="1">The sequence shown here is derived from an EMBL/GenBank/DDBJ whole genome shotgun (WGS) entry which is preliminary data.</text>
</comment>
<dbReference type="AlphaFoldDB" id="A0A8H6RVF1"/>
<proteinExistence type="predicted"/>
<organism evidence="1 2">
    <name type="scientific">Pseudocercospora fuligena</name>
    <dbReference type="NCBI Taxonomy" id="685502"/>
    <lineage>
        <taxon>Eukaryota</taxon>
        <taxon>Fungi</taxon>
        <taxon>Dikarya</taxon>
        <taxon>Ascomycota</taxon>
        <taxon>Pezizomycotina</taxon>
        <taxon>Dothideomycetes</taxon>
        <taxon>Dothideomycetidae</taxon>
        <taxon>Mycosphaerellales</taxon>
        <taxon>Mycosphaerellaceae</taxon>
        <taxon>Pseudocercospora</taxon>
    </lineage>
</organism>
<dbReference type="Proteomes" id="UP000660729">
    <property type="component" value="Unassembled WGS sequence"/>
</dbReference>
<keyword evidence="2" id="KW-1185">Reference proteome</keyword>
<dbReference type="EMBL" id="JABCIY010000001">
    <property type="protein sequence ID" value="KAF7198600.1"/>
    <property type="molecule type" value="Genomic_DNA"/>
</dbReference>
<name>A0A8H6RVF1_9PEZI</name>